<evidence type="ECO:0000313" key="1">
    <source>
        <dbReference type="EMBL" id="AGF56489.1"/>
    </source>
</evidence>
<keyword evidence="2" id="KW-1185">Reference proteome</keyword>
<sequence length="57" mass="6945">MANKYTNDSDYILEILEEEEERLLQKLGTKLYEDDKHLFFRYVSVRDTMEDIKLKTI</sequence>
<name>M1MEZ2_9CLOT</name>
<proteinExistence type="predicted"/>
<dbReference type="Proteomes" id="UP000011728">
    <property type="component" value="Chromosome"/>
</dbReference>
<dbReference type="HOGENOM" id="CLU_205756_0_0_9"/>
<dbReference type="EMBL" id="CP004121">
    <property type="protein sequence ID" value="AGF56489.1"/>
    <property type="molecule type" value="Genomic_DNA"/>
</dbReference>
<accession>M1MEZ2</accession>
<dbReference type="KEGG" id="csr:Cspa_c27240"/>
<gene>
    <name evidence="1" type="ORF">Cspa_c27240</name>
</gene>
<dbReference type="PATRIC" id="fig|931276.5.peg.2736"/>
<evidence type="ECO:0000313" key="2">
    <source>
        <dbReference type="Proteomes" id="UP000011728"/>
    </source>
</evidence>
<reference evidence="1 2" key="1">
    <citation type="submission" date="2013-02" db="EMBL/GenBank/DDBJ databases">
        <title>Genome sequence of Clostridium saccharoperbutylacetonicum N1-4(HMT).</title>
        <authorList>
            <person name="Poehlein A."/>
            <person name="Daniel R."/>
        </authorList>
    </citation>
    <scope>NUCLEOTIDE SEQUENCE [LARGE SCALE GENOMIC DNA]</scope>
    <source>
        <strain evidence="2">N1-4(HMT)</strain>
    </source>
</reference>
<organism evidence="1 2">
    <name type="scientific">Clostridium saccharoperbutylacetonicum N1-4(HMT)</name>
    <dbReference type="NCBI Taxonomy" id="931276"/>
    <lineage>
        <taxon>Bacteria</taxon>
        <taxon>Bacillati</taxon>
        <taxon>Bacillota</taxon>
        <taxon>Clostridia</taxon>
        <taxon>Eubacteriales</taxon>
        <taxon>Clostridiaceae</taxon>
        <taxon>Clostridium</taxon>
    </lineage>
</organism>
<protein>
    <submittedName>
        <fullName evidence="1">Uncharacterized protein</fullName>
    </submittedName>
</protein>
<dbReference type="AlphaFoldDB" id="M1MEZ2"/>
<dbReference type="eggNOG" id="ENOG50325IB">
    <property type="taxonomic scope" value="Bacteria"/>
</dbReference>
<dbReference type="RefSeq" id="WP_015392808.1">
    <property type="nucleotide sequence ID" value="NC_020291.1"/>
</dbReference>